<dbReference type="InterPro" id="IPR004009">
    <property type="entry name" value="SH3_Myosin"/>
</dbReference>
<dbReference type="GO" id="GO:0016459">
    <property type="term" value="C:myosin complex"/>
    <property type="evidence" value="ECO:0007669"/>
    <property type="project" value="InterPro"/>
</dbReference>
<name>A0A0C3FAT7_PILCF</name>
<evidence type="ECO:0000256" key="2">
    <source>
        <dbReference type="ARBA" id="ARBA00022840"/>
    </source>
</evidence>
<keyword evidence="1" id="KW-0547">Nucleotide-binding</keyword>
<keyword evidence="2" id="KW-0067">ATP-binding</keyword>
<dbReference type="AlphaFoldDB" id="A0A0C3FAT7"/>
<dbReference type="Pfam" id="PF02736">
    <property type="entry name" value="Myosin_N"/>
    <property type="match status" value="1"/>
</dbReference>
<dbReference type="InterPro" id="IPR027417">
    <property type="entry name" value="P-loop_NTPase"/>
</dbReference>
<sequence length="127" mass="14173">MPAPRPSEGAEAARAAALQAEFNEKKWIWVPDEKEGYLAGWVNKEEDEMGDIVMAAGGEIRRVPLYALSKMNPPKFDRVEDIADLTFLNEASVVHNLRLRVFLSIRTPLSNSTGTDAGMRTPLIYLQ</sequence>
<keyword evidence="3" id="KW-0009">Actin-binding</keyword>
<evidence type="ECO:0000259" key="4">
    <source>
        <dbReference type="PROSITE" id="PS51844"/>
    </source>
</evidence>
<protein>
    <recommendedName>
        <fullName evidence="4">Myosin N-terminal SH3-like domain-containing protein</fullName>
    </recommendedName>
</protein>
<dbReference type="InterPro" id="IPR036961">
    <property type="entry name" value="Kinesin_motor_dom_sf"/>
</dbReference>
<dbReference type="InParanoid" id="A0A0C3FAT7"/>
<dbReference type="Proteomes" id="UP000054166">
    <property type="component" value="Unassembled WGS sequence"/>
</dbReference>
<dbReference type="OrthoDB" id="6108017at2759"/>
<accession>A0A0C3FAT7</accession>
<dbReference type="GO" id="GO:0003774">
    <property type="term" value="F:cytoskeletal motor activity"/>
    <property type="evidence" value="ECO:0007669"/>
    <property type="project" value="InterPro"/>
</dbReference>
<reference evidence="5 6" key="1">
    <citation type="submission" date="2014-04" db="EMBL/GenBank/DDBJ databases">
        <authorList>
            <consortium name="DOE Joint Genome Institute"/>
            <person name="Kuo A."/>
            <person name="Tarkka M."/>
            <person name="Buscot F."/>
            <person name="Kohler A."/>
            <person name="Nagy L.G."/>
            <person name="Floudas D."/>
            <person name="Copeland A."/>
            <person name="Barry K.W."/>
            <person name="Cichocki N."/>
            <person name="Veneault-Fourrey C."/>
            <person name="LaButti K."/>
            <person name="Lindquist E.A."/>
            <person name="Lipzen A."/>
            <person name="Lundell T."/>
            <person name="Morin E."/>
            <person name="Murat C."/>
            <person name="Sun H."/>
            <person name="Tunlid A."/>
            <person name="Henrissat B."/>
            <person name="Grigoriev I.V."/>
            <person name="Hibbett D.S."/>
            <person name="Martin F."/>
            <person name="Nordberg H.P."/>
            <person name="Cantor M.N."/>
            <person name="Hua S.X."/>
        </authorList>
    </citation>
    <scope>NUCLEOTIDE SEQUENCE [LARGE SCALE GENOMIC DNA]</scope>
    <source>
        <strain evidence="5 6">F 1598</strain>
    </source>
</reference>
<dbReference type="GO" id="GO:0005524">
    <property type="term" value="F:ATP binding"/>
    <property type="evidence" value="ECO:0007669"/>
    <property type="project" value="UniProtKB-KW"/>
</dbReference>
<feature type="domain" description="Myosin N-terminal SH3-like" evidence="4">
    <location>
        <begin position="23"/>
        <end position="73"/>
    </location>
</feature>
<proteinExistence type="predicted"/>
<dbReference type="GO" id="GO:0051015">
    <property type="term" value="F:actin filament binding"/>
    <property type="evidence" value="ECO:0007669"/>
    <property type="project" value="InterPro"/>
</dbReference>
<dbReference type="Gene3D" id="3.40.850.10">
    <property type="entry name" value="Kinesin motor domain"/>
    <property type="match status" value="1"/>
</dbReference>
<keyword evidence="6" id="KW-1185">Reference proteome</keyword>
<evidence type="ECO:0000256" key="1">
    <source>
        <dbReference type="ARBA" id="ARBA00022741"/>
    </source>
</evidence>
<gene>
    <name evidence="5" type="ORF">PILCRDRAFT_631894</name>
</gene>
<evidence type="ECO:0000313" key="6">
    <source>
        <dbReference type="Proteomes" id="UP000054166"/>
    </source>
</evidence>
<dbReference type="HOGENOM" id="CLU_138120_0_0_1"/>
<dbReference type="InterPro" id="IPR008989">
    <property type="entry name" value="Myosin_S1_N"/>
</dbReference>
<reference evidence="6" key="2">
    <citation type="submission" date="2015-01" db="EMBL/GenBank/DDBJ databases">
        <title>Evolutionary Origins and Diversification of the Mycorrhizal Mutualists.</title>
        <authorList>
            <consortium name="DOE Joint Genome Institute"/>
            <consortium name="Mycorrhizal Genomics Consortium"/>
            <person name="Kohler A."/>
            <person name="Kuo A."/>
            <person name="Nagy L.G."/>
            <person name="Floudas D."/>
            <person name="Copeland A."/>
            <person name="Barry K.W."/>
            <person name="Cichocki N."/>
            <person name="Veneault-Fourrey C."/>
            <person name="LaButti K."/>
            <person name="Lindquist E.A."/>
            <person name="Lipzen A."/>
            <person name="Lundell T."/>
            <person name="Morin E."/>
            <person name="Murat C."/>
            <person name="Riley R."/>
            <person name="Ohm R."/>
            <person name="Sun H."/>
            <person name="Tunlid A."/>
            <person name="Henrissat B."/>
            <person name="Grigoriev I.V."/>
            <person name="Hibbett D.S."/>
            <person name="Martin F."/>
        </authorList>
    </citation>
    <scope>NUCLEOTIDE SEQUENCE [LARGE SCALE GENOMIC DNA]</scope>
    <source>
        <strain evidence="6">F 1598</strain>
    </source>
</reference>
<evidence type="ECO:0000256" key="3">
    <source>
        <dbReference type="ARBA" id="ARBA00023203"/>
    </source>
</evidence>
<organism evidence="5 6">
    <name type="scientific">Piloderma croceum (strain F 1598)</name>
    <dbReference type="NCBI Taxonomy" id="765440"/>
    <lineage>
        <taxon>Eukaryota</taxon>
        <taxon>Fungi</taxon>
        <taxon>Dikarya</taxon>
        <taxon>Basidiomycota</taxon>
        <taxon>Agaricomycotina</taxon>
        <taxon>Agaricomycetes</taxon>
        <taxon>Agaricomycetidae</taxon>
        <taxon>Atheliales</taxon>
        <taxon>Atheliaceae</taxon>
        <taxon>Piloderma</taxon>
    </lineage>
</organism>
<dbReference type="SUPFAM" id="SSF52540">
    <property type="entry name" value="P-loop containing nucleoside triphosphate hydrolases"/>
    <property type="match status" value="1"/>
</dbReference>
<dbReference type="PROSITE" id="PS51844">
    <property type="entry name" value="SH3_LIKE"/>
    <property type="match status" value="1"/>
</dbReference>
<dbReference type="EMBL" id="KN833030">
    <property type="protein sequence ID" value="KIM76851.1"/>
    <property type="molecule type" value="Genomic_DNA"/>
</dbReference>
<dbReference type="Gene3D" id="2.30.30.360">
    <property type="entry name" value="Myosin S1 fragment, N-terminal"/>
    <property type="match status" value="1"/>
</dbReference>
<evidence type="ECO:0000313" key="5">
    <source>
        <dbReference type="EMBL" id="KIM76851.1"/>
    </source>
</evidence>